<accession>A0ABQ1IWS6</accession>
<reference evidence="3" key="1">
    <citation type="journal article" date="2019" name="Int. J. Syst. Evol. Microbiol.">
        <title>The Global Catalogue of Microorganisms (GCM) 10K type strain sequencing project: providing services to taxonomists for standard genome sequencing and annotation.</title>
        <authorList>
            <consortium name="The Broad Institute Genomics Platform"/>
            <consortium name="The Broad Institute Genome Sequencing Center for Infectious Disease"/>
            <person name="Wu L."/>
            <person name="Ma J."/>
        </authorList>
    </citation>
    <scope>NUCLEOTIDE SEQUENCE [LARGE SCALE GENOMIC DNA]</scope>
    <source>
        <strain evidence="3">CGMCC 1.10188</strain>
    </source>
</reference>
<dbReference type="RefSeq" id="WP_188580355.1">
    <property type="nucleotide sequence ID" value="NZ_BMDZ01000048.1"/>
</dbReference>
<dbReference type="Pfam" id="PF13264">
    <property type="entry name" value="DUF4055"/>
    <property type="match status" value="1"/>
</dbReference>
<proteinExistence type="predicted"/>
<protein>
    <recommendedName>
        <fullName evidence="1">DUF4055 domain-containing protein</fullName>
    </recommendedName>
</protein>
<evidence type="ECO:0000259" key="1">
    <source>
        <dbReference type="Pfam" id="PF13264"/>
    </source>
</evidence>
<name>A0ABQ1IWS6_9PROT</name>
<evidence type="ECO:0000313" key="3">
    <source>
        <dbReference type="Proteomes" id="UP000603352"/>
    </source>
</evidence>
<dbReference type="Proteomes" id="UP000603352">
    <property type="component" value="Unassembled WGS sequence"/>
</dbReference>
<sequence length="466" mass="49602">MTLSIPDPAATPGAVDRVHPGHAARAAGWMRCRDVAAGQEAVHAAAERYLPRLDGQSDTAYRAYRDRALFYNATARTIDGLSGMVFRKPPEIAAHPGLNPVIADPTGLGDGFRRLAEHVVADLLTTGRVGLLVDHPPAGGVAPATRAAALKAGRMPYLAAYPAEAILDWRLMRASVEALSGGGPVLAHVLLDEGADETGVMRRRSLDLDPDGIYRQRIWARGASDRFTLVAEIEPRANGRPMTRIPFVCIGPRGPGIDVARPPLLDLVEVNLSHYRTSADLEHGAHYTGLPTAVITGQRLDDLLPLAVGAGEAWVLEAPEAKAFFLEFRGEGLGVLERLLDRKEAQMAALGARMLAPEKKVAEAALTAGIHRQGENSALAALAQAAGDGLARALDFAAIWLGIDAATPARATAPTRVTLNTDYWPQPMAADDLNALVEAWQKGAIGHDELRRSLMRGEILPAGTAD</sequence>
<keyword evidence="3" id="KW-1185">Reference proteome</keyword>
<dbReference type="EMBL" id="BMDZ01000048">
    <property type="protein sequence ID" value="GGB51550.1"/>
    <property type="molecule type" value="Genomic_DNA"/>
</dbReference>
<gene>
    <name evidence="2" type="ORF">GCM10011505_35770</name>
</gene>
<comment type="caution">
    <text evidence="2">The sequence shown here is derived from an EMBL/GenBank/DDBJ whole genome shotgun (WGS) entry which is preliminary data.</text>
</comment>
<organism evidence="2 3">
    <name type="scientific">Tistrella bauzanensis</name>
    <dbReference type="NCBI Taxonomy" id="657419"/>
    <lineage>
        <taxon>Bacteria</taxon>
        <taxon>Pseudomonadati</taxon>
        <taxon>Pseudomonadota</taxon>
        <taxon>Alphaproteobacteria</taxon>
        <taxon>Geminicoccales</taxon>
        <taxon>Geminicoccaceae</taxon>
        <taxon>Tistrella</taxon>
    </lineage>
</organism>
<feature type="domain" description="DUF4055" evidence="1">
    <location>
        <begin position="263"/>
        <end position="401"/>
    </location>
</feature>
<dbReference type="InterPro" id="IPR025129">
    <property type="entry name" value="DUF4055"/>
</dbReference>
<evidence type="ECO:0000313" key="2">
    <source>
        <dbReference type="EMBL" id="GGB51550.1"/>
    </source>
</evidence>